<dbReference type="EMBL" id="VSIX01000135">
    <property type="protein sequence ID" value="TYB30446.1"/>
    <property type="molecule type" value="Genomic_DNA"/>
</dbReference>
<dbReference type="AlphaFoldDB" id="A0A5D0MBQ0"/>
<comment type="caution">
    <text evidence="2">The sequence shown here is derived from an EMBL/GenBank/DDBJ whole genome shotgun (WGS) entry which is preliminary data.</text>
</comment>
<keyword evidence="1" id="KW-1133">Transmembrane helix</keyword>
<organism evidence="2 3">
    <name type="scientific">Candidatus Mcinerneyibacterium aminivorans</name>
    <dbReference type="NCBI Taxonomy" id="2703815"/>
    <lineage>
        <taxon>Bacteria</taxon>
        <taxon>Candidatus Macinerneyibacteriota</taxon>
        <taxon>Candidatus Mcinerneyibacteria</taxon>
        <taxon>Candidatus Mcinerneyibacteriales</taxon>
        <taxon>Candidatus Mcinerneyibacteriaceae</taxon>
        <taxon>Candidatus Mcinerneyibacterium</taxon>
    </lineage>
</organism>
<feature type="transmembrane region" description="Helical" evidence="1">
    <location>
        <begin position="138"/>
        <end position="161"/>
    </location>
</feature>
<accession>A0A5D0MBQ0</accession>
<feature type="transmembrane region" description="Helical" evidence="1">
    <location>
        <begin position="167"/>
        <end position="188"/>
    </location>
</feature>
<proteinExistence type="predicted"/>
<evidence type="ECO:0000313" key="3">
    <source>
        <dbReference type="Proteomes" id="UP000324143"/>
    </source>
</evidence>
<feature type="transmembrane region" description="Helical" evidence="1">
    <location>
        <begin position="7"/>
        <end position="25"/>
    </location>
</feature>
<keyword evidence="3" id="KW-1185">Reference proteome</keyword>
<keyword evidence="1" id="KW-0472">Membrane</keyword>
<dbReference type="Proteomes" id="UP000324143">
    <property type="component" value="Unassembled WGS sequence"/>
</dbReference>
<protein>
    <submittedName>
        <fullName evidence="2">Uncharacterized protein</fullName>
    </submittedName>
</protein>
<name>A0A5D0MBQ0_9BACT</name>
<keyword evidence="1" id="KW-0812">Transmembrane</keyword>
<feature type="transmembrane region" description="Helical" evidence="1">
    <location>
        <begin position="37"/>
        <end position="56"/>
    </location>
</feature>
<gene>
    <name evidence="2" type="ORF">FXF47_09140</name>
</gene>
<evidence type="ECO:0000313" key="2">
    <source>
        <dbReference type="EMBL" id="TYB30446.1"/>
    </source>
</evidence>
<feature type="transmembrane region" description="Helical" evidence="1">
    <location>
        <begin position="68"/>
        <end position="91"/>
    </location>
</feature>
<sequence>MKRQYPMILTFVFGLIGFILRFSPILNEKYLNDLLSWTMAIAAFAVVIAVISLVKHHAEKIRRKHKDMIYSFVTFIGLIVMALVGILGHYMPGSIWKSIFDNLYKYVRTPLDATMFSLLAFYISSAAYRAFRARTWHATALLISGFIVMIGRVAFGPLMIFADITNWIMLIPTTAVMRAIMIGVGLGITATSIKIILGIETSYLGGGEK</sequence>
<reference evidence="2" key="1">
    <citation type="submission" date="2019-08" db="EMBL/GenBank/DDBJ databases">
        <title>Genomic characterization of a novel candidate phylum (ARYD3) from a high temperature, high salinity tertiary oil reservoir in north central Oklahoma, USA.</title>
        <authorList>
            <person name="Youssef N.H."/>
            <person name="Yadav A."/>
            <person name="Elshahed M.S."/>
        </authorList>
    </citation>
    <scope>NUCLEOTIDE SEQUENCE [LARGE SCALE GENOMIC DNA]</scope>
    <source>
        <strain evidence="2">ARYD3</strain>
    </source>
</reference>
<evidence type="ECO:0000256" key="1">
    <source>
        <dbReference type="SAM" id="Phobius"/>
    </source>
</evidence>
<feature type="transmembrane region" description="Helical" evidence="1">
    <location>
        <begin position="111"/>
        <end position="131"/>
    </location>
</feature>